<keyword evidence="2" id="KW-0689">Ribosomal protein</keyword>
<dbReference type="OrthoDB" id="360689at2759"/>
<protein>
    <recommendedName>
        <fullName evidence="6">Ribosomal protein L10</fullName>
    </recommendedName>
</protein>
<reference evidence="5" key="1">
    <citation type="journal article" date="2016" name="Nat. Commun.">
        <title>Genome analysis of three Pneumocystis species reveals adaptation mechanisms to life exclusively in mammalian hosts.</title>
        <authorList>
            <person name="Ma L."/>
            <person name="Chen Z."/>
            <person name="Huang D.W."/>
            <person name="Kutty G."/>
            <person name="Ishihara M."/>
            <person name="Wang H."/>
            <person name="Abouelleil A."/>
            <person name="Bishop L."/>
            <person name="Davey E."/>
            <person name="Deng R."/>
            <person name="Deng X."/>
            <person name="Fan L."/>
            <person name="Fantoni G."/>
            <person name="Fitzgerald M."/>
            <person name="Gogineni E."/>
            <person name="Goldberg J.M."/>
            <person name="Handley G."/>
            <person name="Hu X."/>
            <person name="Huber C."/>
            <person name="Jiao X."/>
            <person name="Jones K."/>
            <person name="Levin J.Z."/>
            <person name="Liu Y."/>
            <person name="Macdonald P."/>
            <person name="Melnikov A."/>
            <person name="Raley C."/>
            <person name="Sassi M."/>
            <person name="Sherman B.T."/>
            <person name="Song X."/>
            <person name="Sykes S."/>
            <person name="Tran B."/>
            <person name="Walsh L."/>
            <person name="Xia Y."/>
            <person name="Yang J."/>
            <person name="Young S."/>
            <person name="Zeng Q."/>
            <person name="Zheng X."/>
            <person name="Stephens R."/>
            <person name="Nusbaum C."/>
            <person name="Birren B.W."/>
            <person name="Azadi P."/>
            <person name="Lempicki R.A."/>
            <person name="Cuomo C.A."/>
            <person name="Kovacs J.A."/>
        </authorList>
    </citation>
    <scope>NUCLEOTIDE SEQUENCE [LARGE SCALE GENOMIC DNA]</scope>
    <source>
        <strain evidence="5">B123</strain>
    </source>
</reference>
<keyword evidence="5" id="KW-1185">Reference proteome</keyword>
<dbReference type="eggNOG" id="ENOG502QRUI">
    <property type="taxonomic scope" value="Eukaryota"/>
</dbReference>
<dbReference type="SUPFAM" id="SSF160369">
    <property type="entry name" value="Ribosomal protein L10-like"/>
    <property type="match status" value="1"/>
</dbReference>
<comment type="similarity">
    <text evidence="1">Belongs to the universal ribosomal protein uL10 family.</text>
</comment>
<dbReference type="Gene3D" id="3.30.70.1730">
    <property type="match status" value="1"/>
</dbReference>
<name>M7PGE3_PNEMU</name>
<evidence type="ECO:0000256" key="1">
    <source>
        <dbReference type="ARBA" id="ARBA00008889"/>
    </source>
</evidence>
<dbReference type="AlphaFoldDB" id="M7PGE3"/>
<proteinExistence type="inferred from homology"/>
<dbReference type="Proteomes" id="UP000011958">
    <property type="component" value="Unassembled WGS sequence"/>
</dbReference>
<dbReference type="STRING" id="1069680.M7PGE3"/>
<evidence type="ECO:0000313" key="5">
    <source>
        <dbReference type="Proteomes" id="UP000011958"/>
    </source>
</evidence>
<dbReference type="RefSeq" id="XP_007874092.1">
    <property type="nucleotide sequence ID" value="XM_007875901.1"/>
</dbReference>
<accession>M7PGE3</accession>
<gene>
    <name evidence="4" type="ORF">PNEG_02110</name>
</gene>
<dbReference type="PANTHER" id="PTHR11560">
    <property type="entry name" value="39S RIBOSOMAL PROTEIN L10, MITOCHONDRIAL"/>
    <property type="match status" value="1"/>
</dbReference>
<keyword evidence="3" id="KW-0687">Ribonucleoprotein</keyword>
<dbReference type="Pfam" id="PF00466">
    <property type="entry name" value="Ribosomal_L10"/>
    <property type="match status" value="1"/>
</dbReference>
<dbReference type="GO" id="GO:0005840">
    <property type="term" value="C:ribosome"/>
    <property type="evidence" value="ECO:0007669"/>
    <property type="project" value="UniProtKB-KW"/>
</dbReference>
<dbReference type="InterPro" id="IPR043141">
    <property type="entry name" value="Ribosomal_uL10-like_sf"/>
</dbReference>
<dbReference type="HOGENOM" id="CLU_1300162_0_0_1"/>
<dbReference type="EMBL" id="AFWA02000012">
    <property type="protein sequence ID" value="EMR09524.1"/>
    <property type="molecule type" value="Genomic_DNA"/>
</dbReference>
<dbReference type="VEuPathDB" id="FungiDB:PNEG_02110"/>
<organism evidence="4 5">
    <name type="scientific">Pneumocystis murina (strain B123)</name>
    <name type="common">Mouse pneumocystis pneumonia agent</name>
    <name type="synonym">Pneumocystis carinii f. sp. muris</name>
    <dbReference type="NCBI Taxonomy" id="1069680"/>
    <lineage>
        <taxon>Eukaryota</taxon>
        <taxon>Fungi</taxon>
        <taxon>Dikarya</taxon>
        <taxon>Ascomycota</taxon>
        <taxon>Taphrinomycotina</taxon>
        <taxon>Pneumocystomycetes</taxon>
        <taxon>Pneumocystaceae</taxon>
        <taxon>Pneumocystis</taxon>
    </lineage>
</organism>
<sequence>MNFHPILNFKGFCSKKITPKEKKAFIQTIYLELIKLHPTFLLIQQNNVSAEAWKYIRRKLYGLGANIKVLRIRLFIRALQAAFKDLESKSLNKDASLQSKIEDLKALKEMVVGPIAIITFSSCIEPSFLKRVIYLIDTSNGQFLLLCGFFEGKFVNTKELLYIKEIPDRSVLHTQLIYSLMFKSNELIQTLEYSSEVLTLILLKNNNYKHIE</sequence>
<dbReference type="InterPro" id="IPR001790">
    <property type="entry name" value="Ribosomal_uL10"/>
</dbReference>
<dbReference type="GeneID" id="19895804"/>
<dbReference type="GO" id="GO:1990904">
    <property type="term" value="C:ribonucleoprotein complex"/>
    <property type="evidence" value="ECO:0007669"/>
    <property type="project" value="UniProtKB-KW"/>
</dbReference>
<evidence type="ECO:0000313" key="4">
    <source>
        <dbReference type="EMBL" id="EMR09524.1"/>
    </source>
</evidence>
<evidence type="ECO:0008006" key="6">
    <source>
        <dbReference type="Google" id="ProtNLM"/>
    </source>
</evidence>
<evidence type="ECO:0000256" key="2">
    <source>
        <dbReference type="ARBA" id="ARBA00022980"/>
    </source>
</evidence>
<dbReference type="InterPro" id="IPR047865">
    <property type="entry name" value="Ribosomal_uL10_bac_type"/>
</dbReference>
<comment type="caution">
    <text evidence="4">The sequence shown here is derived from an EMBL/GenBank/DDBJ whole genome shotgun (WGS) entry which is preliminary data.</text>
</comment>
<evidence type="ECO:0000256" key="3">
    <source>
        <dbReference type="ARBA" id="ARBA00023274"/>
    </source>
</evidence>